<dbReference type="EC" id="2.1.1.217" evidence="1"/>
<dbReference type="GO" id="GO:0032259">
    <property type="term" value="P:methylation"/>
    <property type="evidence" value="ECO:0007669"/>
    <property type="project" value="UniProtKB-KW"/>
</dbReference>
<dbReference type="Pfam" id="PF12847">
    <property type="entry name" value="Methyltransf_18"/>
    <property type="match status" value="1"/>
</dbReference>
<organism evidence="1 2">
    <name type="scientific">Allorhodopirellula solitaria</name>
    <dbReference type="NCBI Taxonomy" id="2527987"/>
    <lineage>
        <taxon>Bacteria</taxon>
        <taxon>Pseudomonadati</taxon>
        <taxon>Planctomycetota</taxon>
        <taxon>Planctomycetia</taxon>
        <taxon>Pirellulales</taxon>
        <taxon>Pirellulaceae</taxon>
        <taxon>Allorhodopirellula</taxon>
    </lineage>
</organism>
<evidence type="ECO:0000313" key="2">
    <source>
        <dbReference type="Proteomes" id="UP000318053"/>
    </source>
</evidence>
<dbReference type="GO" id="GO:0160105">
    <property type="term" value="F:tRNA (adenine(22)-N1)-methyltransferase activity"/>
    <property type="evidence" value="ECO:0007669"/>
    <property type="project" value="UniProtKB-EC"/>
</dbReference>
<dbReference type="PANTHER" id="PTHR38451:SF1">
    <property type="entry name" value="TRNA (ADENINE(22)-N(1))-METHYLTRANSFERASE"/>
    <property type="match status" value="1"/>
</dbReference>
<accession>A0A5C5XXD4</accession>
<keyword evidence="2" id="KW-1185">Reference proteome</keyword>
<keyword evidence="1" id="KW-0489">Methyltransferase</keyword>
<dbReference type="Proteomes" id="UP000318053">
    <property type="component" value="Unassembled WGS sequence"/>
</dbReference>
<reference evidence="1 2" key="1">
    <citation type="submission" date="2019-02" db="EMBL/GenBank/DDBJ databases">
        <title>Deep-cultivation of Planctomycetes and their phenomic and genomic characterization uncovers novel biology.</title>
        <authorList>
            <person name="Wiegand S."/>
            <person name="Jogler M."/>
            <person name="Boedeker C."/>
            <person name="Pinto D."/>
            <person name="Vollmers J."/>
            <person name="Rivas-Marin E."/>
            <person name="Kohn T."/>
            <person name="Peeters S.H."/>
            <person name="Heuer A."/>
            <person name="Rast P."/>
            <person name="Oberbeckmann S."/>
            <person name="Bunk B."/>
            <person name="Jeske O."/>
            <person name="Meyerdierks A."/>
            <person name="Storesund J.E."/>
            <person name="Kallscheuer N."/>
            <person name="Luecker S."/>
            <person name="Lage O.M."/>
            <person name="Pohl T."/>
            <person name="Merkel B.J."/>
            <person name="Hornburger P."/>
            <person name="Mueller R.-W."/>
            <person name="Bruemmer F."/>
            <person name="Labrenz M."/>
            <person name="Spormann A.M."/>
            <person name="Op Den Camp H."/>
            <person name="Overmann J."/>
            <person name="Amann R."/>
            <person name="Jetten M.S.M."/>
            <person name="Mascher T."/>
            <person name="Medema M.H."/>
            <person name="Devos D.P."/>
            <person name="Kaster A.-K."/>
            <person name="Ovreas L."/>
            <person name="Rohde M."/>
            <person name="Galperin M.Y."/>
            <person name="Jogler C."/>
        </authorList>
    </citation>
    <scope>NUCLEOTIDE SEQUENCE [LARGE SCALE GENOMIC DNA]</scope>
    <source>
        <strain evidence="1 2">CA85</strain>
    </source>
</reference>
<dbReference type="InterPro" id="IPR029063">
    <property type="entry name" value="SAM-dependent_MTases_sf"/>
</dbReference>
<dbReference type="RefSeq" id="WP_146391101.1">
    <property type="nucleotide sequence ID" value="NZ_SJPK01000004.1"/>
</dbReference>
<dbReference type="PANTHER" id="PTHR38451">
    <property type="entry name" value="TRNA (ADENINE(22)-N(1))-METHYLTRANSFERASE"/>
    <property type="match status" value="1"/>
</dbReference>
<proteinExistence type="predicted"/>
<protein>
    <submittedName>
        <fullName evidence="1">tRNA (Adenine(22)-N(1))-methyltransferase</fullName>
        <ecNumber evidence="1">2.1.1.217</ecNumber>
    </submittedName>
</protein>
<name>A0A5C5XXD4_9BACT</name>
<dbReference type="EMBL" id="SJPK01000004">
    <property type="protein sequence ID" value="TWT67161.1"/>
    <property type="molecule type" value="Genomic_DNA"/>
</dbReference>
<dbReference type="Gene3D" id="3.40.50.150">
    <property type="entry name" value="Vaccinia Virus protein VP39"/>
    <property type="match status" value="1"/>
</dbReference>
<dbReference type="OrthoDB" id="5881184at2"/>
<keyword evidence="1" id="KW-0808">Transferase</keyword>
<evidence type="ECO:0000313" key="1">
    <source>
        <dbReference type="EMBL" id="TWT67161.1"/>
    </source>
</evidence>
<comment type="caution">
    <text evidence="1">The sequence shown here is derived from an EMBL/GenBank/DDBJ whole genome shotgun (WGS) entry which is preliminary data.</text>
</comment>
<dbReference type="AlphaFoldDB" id="A0A5C5XXD4"/>
<sequence>MPHLDQRLQAVARLIQWHTHADIGSDHGHLLKALLKTGRIRHGIAIENKASPWENSSRTLSGLSAEVRLADGLAGLQEGEADGLSVCGMGGAAIAGILSAFPNRIPSRLIVQPNSKSELVRRWALQAGYDLIDEILVQGTPVRTGGTQPGSRRRFIVLQFESATTPPGRLSTHLDTAYAGIDRVAAELFGPRLIRAWQPDLVASLHEEQAYFRGLVRLTPESAQRLAAIERLLSAGPSPEDRKPRAR</sequence>
<gene>
    <name evidence="1" type="primary">trmK</name>
    <name evidence="1" type="ORF">CA85_20100</name>
</gene>